<evidence type="ECO:0000256" key="1">
    <source>
        <dbReference type="SAM" id="Phobius"/>
    </source>
</evidence>
<name>A0A5B6VCR4_9ROSI</name>
<organism evidence="2 3">
    <name type="scientific">Gossypium australe</name>
    <dbReference type="NCBI Taxonomy" id="47621"/>
    <lineage>
        <taxon>Eukaryota</taxon>
        <taxon>Viridiplantae</taxon>
        <taxon>Streptophyta</taxon>
        <taxon>Embryophyta</taxon>
        <taxon>Tracheophyta</taxon>
        <taxon>Spermatophyta</taxon>
        <taxon>Magnoliopsida</taxon>
        <taxon>eudicotyledons</taxon>
        <taxon>Gunneridae</taxon>
        <taxon>Pentapetalae</taxon>
        <taxon>rosids</taxon>
        <taxon>malvids</taxon>
        <taxon>Malvales</taxon>
        <taxon>Malvaceae</taxon>
        <taxon>Malvoideae</taxon>
        <taxon>Gossypium</taxon>
    </lineage>
</organism>
<protein>
    <submittedName>
        <fullName evidence="2">Protein NYNRIN-like</fullName>
    </submittedName>
</protein>
<keyword evidence="1" id="KW-0812">Transmembrane</keyword>
<keyword evidence="1" id="KW-0472">Membrane</keyword>
<evidence type="ECO:0000313" key="2">
    <source>
        <dbReference type="EMBL" id="KAA3466726.1"/>
    </source>
</evidence>
<dbReference type="Proteomes" id="UP000325315">
    <property type="component" value="Unassembled WGS sequence"/>
</dbReference>
<accession>A0A5B6VCR4</accession>
<keyword evidence="3" id="KW-1185">Reference proteome</keyword>
<evidence type="ECO:0000313" key="3">
    <source>
        <dbReference type="Proteomes" id="UP000325315"/>
    </source>
</evidence>
<gene>
    <name evidence="2" type="ORF">EPI10_001798</name>
</gene>
<proteinExistence type="predicted"/>
<sequence>MDWINVEKNLLLELNEMEDFRSQAYENAKLYKEKTKRRHDKKLLQRHLIGQAHSRVYVYPDVVVEVKDGKTDFNFQVNGQRLKHYWGATTLRDEHSIALQIVDFGLCFVIVSPLSILAIF</sequence>
<dbReference type="EMBL" id="SMMG02000007">
    <property type="protein sequence ID" value="KAA3466726.1"/>
    <property type="molecule type" value="Genomic_DNA"/>
</dbReference>
<feature type="transmembrane region" description="Helical" evidence="1">
    <location>
        <begin position="97"/>
        <end position="119"/>
    </location>
</feature>
<dbReference type="AlphaFoldDB" id="A0A5B6VCR4"/>
<comment type="caution">
    <text evidence="2">The sequence shown here is derived from an EMBL/GenBank/DDBJ whole genome shotgun (WGS) entry which is preliminary data.</text>
</comment>
<reference evidence="3" key="1">
    <citation type="journal article" date="2019" name="Plant Biotechnol. J.">
        <title>Genome sequencing of the Australian wild diploid species Gossypium australe highlights disease resistance and delayed gland morphogenesis.</title>
        <authorList>
            <person name="Cai Y."/>
            <person name="Cai X."/>
            <person name="Wang Q."/>
            <person name="Wang P."/>
            <person name="Zhang Y."/>
            <person name="Cai C."/>
            <person name="Xu Y."/>
            <person name="Wang K."/>
            <person name="Zhou Z."/>
            <person name="Wang C."/>
            <person name="Geng S."/>
            <person name="Li B."/>
            <person name="Dong Q."/>
            <person name="Hou Y."/>
            <person name="Wang H."/>
            <person name="Ai P."/>
            <person name="Liu Z."/>
            <person name="Yi F."/>
            <person name="Sun M."/>
            <person name="An G."/>
            <person name="Cheng J."/>
            <person name="Zhang Y."/>
            <person name="Shi Q."/>
            <person name="Xie Y."/>
            <person name="Shi X."/>
            <person name="Chang Y."/>
            <person name="Huang F."/>
            <person name="Chen Y."/>
            <person name="Hong S."/>
            <person name="Mi L."/>
            <person name="Sun Q."/>
            <person name="Zhang L."/>
            <person name="Zhou B."/>
            <person name="Peng R."/>
            <person name="Zhang X."/>
            <person name="Liu F."/>
        </authorList>
    </citation>
    <scope>NUCLEOTIDE SEQUENCE [LARGE SCALE GENOMIC DNA]</scope>
    <source>
        <strain evidence="3">cv. PA1801</strain>
    </source>
</reference>
<keyword evidence="1" id="KW-1133">Transmembrane helix</keyword>